<reference evidence="2" key="1">
    <citation type="submission" date="2015-07" db="EMBL/GenBank/DDBJ databases">
        <title>Complete genome sequence of Roseophage RDJL phage 2, a siphovirus infects Roseobacter denitrificans OCh114.</title>
        <authorList>
            <person name="Liang Y."/>
            <person name="Zhang Y."/>
            <person name="Zhou C."/>
            <person name="Chen Z."/>
            <person name="Yang S."/>
        </authorList>
    </citation>
    <scope>NUCLEOTIDE SEQUENCE [LARGE SCALE GENOMIC DNA]</scope>
</reference>
<accession>A0A0K0PVH6</accession>
<evidence type="ECO:0000313" key="2">
    <source>
        <dbReference type="Proteomes" id="UP000223793"/>
    </source>
</evidence>
<dbReference type="Proteomes" id="UP000223793">
    <property type="component" value="Segment"/>
</dbReference>
<proteinExistence type="predicted"/>
<name>A0A0K0PVH6_9CAUD</name>
<sequence length="76" mass="8048">MASNIDPVPGRLMVETSTTTTSKHEAKLSGAAIRRLLALPNDAHIKVTVPGGGDWSGMDLDLDSGTTLDISWETVK</sequence>
<dbReference type="OrthoDB" id="40416at10239"/>
<keyword evidence="2" id="KW-1185">Reference proteome</keyword>
<evidence type="ECO:0000313" key="1">
    <source>
        <dbReference type="EMBL" id="AKQ75832.1"/>
    </source>
</evidence>
<gene>
    <name evidence="1" type="ORF">RDJLphi2_gp42</name>
</gene>
<protein>
    <submittedName>
        <fullName evidence="1">Uncharacterized protein</fullName>
    </submittedName>
</protein>
<organism evidence="1 2">
    <name type="scientific">Roseobacter phage RDJL Phi 2</name>
    <dbReference type="NCBI Taxonomy" id="1682380"/>
    <lineage>
        <taxon>Viruses</taxon>
        <taxon>Duplodnaviria</taxon>
        <taxon>Heunggongvirae</taxon>
        <taxon>Uroviricota</taxon>
        <taxon>Caudoviricetes</taxon>
        <taxon>Xiamenvirus</taxon>
        <taxon>Xiamenvirus RDJL2</taxon>
    </lineage>
</organism>
<dbReference type="EMBL" id="KT266805">
    <property type="protein sequence ID" value="AKQ75832.1"/>
    <property type="molecule type" value="Genomic_DNA"/>
</dbReference>